<dbReference type="InterPro" id="IPR023267">
    <property type="entry name" value="RCMT"/>
</dbReference>
<evidence type="ECO:0000313" key="17">
    <source>
        <dbReference type="Proteomes" id="UP000249081"/>
    </source>
</evidence>
<name>A0A2W4Y543_9CYAN</name>
<dbReference type="PROSITE" id="PS01153">
    <property type="entry name" value="NOL1_NOP2_SUN"/>
    <property type="match status" value="1"/>
</dbReference>
<evidence type="ECO:0000256" key="11">
    <source>
        <dbReference type="ARBA" id="ARBA00030399"/>
    </source>
</evidence>
<dbReference type="PANTHER" id="PTHR22807">
    <property type="entry name" value="NOP2 YEAST -RELATED NOL1/NOP2/FMU SUN DOMAIN-CONTAINING"/>
    <property type="match status" value="1"/>
</dbReference>
<dbReference type="Gene3D" id="3.30.70.1170">
    <property type="entry name" value="Sun protein, domain 3"/>
    <property type="match status" value="1"/>
</dbReference>
<dbReference type="SUPFAM" id="SSF53335">
    <property type="entry name" value="S-adenosyl-L-methionine-dependent methyltransferases"/>
    <property type="match status" value="1"/>
</dbReference>
<dbReference type="PRINTS" id="PR02008">
    <property type="entry name" value="RCMTFAMILY"/>
</dbReference>
<dbReference type="Pfam" id="PF01189">
    <property type="entry name" value="Methyltr_RsmB-F"/>
    <property type="match status" value="1"/>
</dbReference>
<dbReference type="NCBIfam" id="NF011493">
    <property type="entry name" value="PRK14901.1"/>
    <property type="match status" value="1"/>
</dbReference>
<evidence type="ECO:0000256" key="10">
    <source>
        <dbReference type="ARBA" id="ARBA00022884"/>
    </source>
</evidence>
<evidence type="ECO:0000256" key="1">
    <source>
        <dbReference type="ARBA" id="ARBA00002724"/>
    </source>
</evidence>
<evidence type="ECO:0000256" key="2">
    <source>
        <dbReference type="ARBA" id="ARBA00004496"/>
    </source>
</evidence>
<dbReference type="EC" id="2.1.1.176" evidence="4"/>
<dbReference type="GO" id="GO:0005737">
    <property type="term" value="C:cytoplasm"/>
    <property type="evidence" value="ECO:0007669"/>
    <property type="project" value="UniProtKB-SubCell"/>
</dbReference>
<dbReference type="Pfam" id="PF01029">
    <property type="entry name" value="NusB"/>
    <property type="match status" value="1"/>
</dbReference>
<feature type="binding site" evidence="14">
    <location>
        <begin position="305"/>
        <end position="311"/>
    </location>
    <ligand>
        <name>S-adenosyl-L-methionine</name>
        <dbReference type="ChEBI" id="CHEBI:59789"/>
    </ligand>
</feature>
<dbReference type="FunFam" id="3.40.50.150:FF:000257">
    <property type="entry name" value="16S rRNA methyltransferase"/>
    <property type="match status" value="1"/>
</dbReference>
<evidence type="ECO:0000256" key="5">
    <source>
        <dbReference type="ARBA" id="ARBA00022490"/>
    </source>
</evidence>
<keyword evidence="8 14" id="KW-0808">Transferase</keyword>
<dbReference type="InterPro" id="IPR035926">
    <property type="entry name" value="NusB-like_sf"/>
</dbReference>
<dbReference type="Pfam" id="PF22458">
    <property type="entry name" value="RsmF-B_ferredox"/>
    <property type="match status" value="1"/>
</dbReference>
<keyword evidence="6" id="KW-0698">rRNA processing</keyword>
<dbReference type="GO" id="GO:0003723">
    <property type="term" value="F:RNA binding"/>
    <property type="evidence" value="ECO:0007669"/>
    <property type="project" value="UniProtKB-UniRule"/>
</dbReference>
<dbReference type="PROSITE" id="PS51686">
    <property type="entry name" value="SAM_MT_RSMB_NOP"/>
    <property type="match status" value="1"/>
</dbReference>
<dbReference type="EMBL" id="QBMN01000104">
    <property type="protein sequence ID" value="PZO38428.1"/>
    <property type="molecule type" value="Genomic_DNA"/>
</dbReference>
<comment type="subcellular location">
    <subcellularLocation>
        <location evidence="2">Cytoplasm</location>
    </subcellularLocation>
</comment>
<evidence type="ECO:0000256" key="9">
    <source>
        <dbReference type="ARBA" id="ARBA00022691"/>
    </source>
</evidence>
<organism evidence="16 17">
    <name type="scientific">Shackletoniella antarctica</name>
    <dbReference type="NCBI Taxonomy" id="268115"/>
    <lineage>
        <taxon>Bacteria</taxon>
        <taxon>Bacillati</taxon>
        <taxon>Cyanobacteriota</taxon>
        <taxon>Cyanophyceae</taxon>
        <taxon>Oculatellales</taxon>
        <taxon>Oculatellaceae</taxon>
        <taxon>Shackletoniella</taxon>
    </lineage>
</organism>
<evidence type="ECO:0000313" key="16">
    <source>
        <dbReference type="EMBL" id="PZO38428.1"/>
    </source>
</evidence>
<proteinExistence type="inferred from homology"/>
<comment type="function">
    <text evidence="1">Specifically methylates the cytosine at position 967 (m5C967) of 16S rRNA.</text>
</comment>
<dbReference type="InterPro" id="IPR054728">
    <property type="entry name" value="RsmB-like_ferredoxin"/>
</dbReference>
<evidence type="ECO:0000259" key="15">
    <source>
        <dbReference type="PROSITE" id="PS51686"/>
    </source>
</evidence>
<evidence type="ECO:0000256" key="4">
    <source>
        <dbReference type="ARBA" id="ARBA00012140"/>
    </source>
</evidence>
<evidence type="ECO:0000256" key="12">
    <source>
        <dbReference type="ARBA" id="ARBA00031088"/>
    </source>
</evidence>
<dbReference type="SUPFAM" id="SSF48013">
    <property type="entry name" value="NusB-like"/>
    <property type="match status" value="1"/>
</dbReference>
<evidence type="ECO:0000256" key="3">
    <source>
        <dbReference type="ARBA" id="ARBA00007494"/>
    </source>
</evidence>
<feature type="domain" description="SAM-dependent MTase RsmB/NOP-type" evidence="15">
    <location>
        <begin position="214"/>
        <end position="488"/>
    </location>
</feature>
<evidence type="ECO:0000256" key="13">
    <source>
        <dbReference type="ARBA" id="ARBA00047283"/>
    </source>
</evidence>
<dbReference type="InterPro" id="IPR004573">
    <property type="entry name" value="rRNA_ssu_MeTfrase_B"/>
</dbReference>
<evidence type="ECO:0000256" key="8">
    <source>
        <dbReference type="ARBA" id="ARBA00022679"/>
    </source>
</evidence>
<dbReference type="InterPro" id="IPR018314">
    <property type="entry name" value="RsmB/NOL1/NOP2-like_CS"/>
</dbReference>
<dbReference type="Gene3D" id="3.40.50.150">
    <property type="entry name" value="Vaccinia Virus protein VP39"/>
    <property type="match status" value="1"/>
</dbReference>
<dbReference type="PANTHER" id="PTHR22807:SF53">
    <property type="entry name" value="RIBOSOMAL RNA SMALL SUBUNIT METHYLTRANSFERASE B-RELATED"/>
    <property type="match status" value="1"/>
</dbReference>
<dbReference type="CDD" id="cd02440">
    <property type="entry name" value="AdoMet_MTases"/>
    <property type="match status" value="1"/>
</dbReference>
<gene>
    <name evidence="16" type="ORF">DCF17_14690</name>
</gene>
<feature type="active site" description="Nucleophile" evidence="14">
    <location>
        <position position="426"/>
    </location>
</feature>
<comment type="caution">
    <text evidence="16">The sequence shown here is derived from an EMBL/GenBank/DDBJ whole genome shotgun (WGS) entry which is preliminary data.</text>
</comment>
<feature type="binding site" evidence="14">
    <location>
        <position position="329"/>
    </location>
    <ligand>
        <name>S-adenosyl-L-methionine</name>
        <dbReference type="ChEBI" id="CHEBI:59789"/>
    </ligand>
</feature>
<protein>
    <recommendedName>
        <fullName evidence="4">16S rRNA (cytosine(967)-C(5))-methyltransferase</fullName>
        <ecNumber evidence="4">2.1.1.176</ecNumber>
    </recommendedName>
    <alternativeName>
        <fullName evidence="11">16S rRNA m5C967 methyltransferase</fullName>
    </alternativeName>
    <alternativeName>
        <fullName evidence="12">rRNA (cytosine-C(5)-)-methyltransferase RsmB</fullName>
    </alternativeName>
</protein>
<dbReference type="AlphaFoldDB" id="A0A2W4Y543"/>
<dbReference type="InterPro" id="IPR049560">
    <property type="entry name" value="MeTrfase_RsmB-F_NOP2_cat"/>
</dbReference>
<dbReference type="Proteomes" id="UP000249081">
    <property type="component" value="Unassembled WGS sequence"/>
</dbReference>
<evidence type="ECO:0000256" key="6">
    <source>
        <dbReference type="ARBA" id="ARBA00022552"/>
    </source>
</evidence>
<dbReference type="GO" id="GO:0006355">
    <property type="term" value="P:regulation of DNA-templated transcription"/>
    <property type="evidence" value="ECO:0007669"/>
    <property type="project" value="InterPro"/>
</dbReference>
<keyword evidence="7 14" id="KW-0489">Methyltransferase</keyword>
<dbReference type="InterPro" id="IPR029063">
    <property type="entry name" value="SAM-dependent_MTases_sf"/>
</dbReference>
<dbReference type="NCBIfam" id="TIGR00563">
    <property type="entry name" value="rsmB"/>
    <property type="match status" value="1"/>
</dbReference>
<dbReference type="InterPro" id="IPR001678">
    <property type="entry name" value="MeTrfase_RsmB-F_NOP2_dom"/>
</dbReference>
<sequence>MAAGWQRLALALRTLRFLLTTLKSLNRSLAKIITAPAAAHARAASGARQLALNVLLQVQAGAYADVALHRTLTQAALSDSDRAFATELVYGTVRRQRTLDALIGQLGTRPADKQPPVLRLVLHLGLYQLRYLTAVPDSAAVNTSVDLAKANGLGRLSGVVNGLLRQYLRQSEDGVDPLLLPADPAIALGIRHSYPDWLVALWLQQLGLEETEQLCQWFNQVPSIDLRVNRDRTTVEALQSAFEAAGIAVDSIPDVPFGLRLVNHQGALTDLPGYEAGWWSVQDASAQLVGLLLDPQPGETVLDVCAAPGGKATQMAEIVGGSGRVVACDRAPSRLKKITANARRLGLTNLQTQAGDSTDLALFHDQFDRVLADAPCSGLGTLHRHADARWRQNPESTASLAELQTALLAEAARCVKPGGTLVYATCTLHPAENEAVIEQFCQADPAWRIQPPDPGFGNGLEVAPEGWVRVWPHRQNMDGFFMVKLRQQGFP</sequence>
<dbReference type="Gene3D" id="1.10.940.10">
    <property type="entry name" value="NusB-like"/>
    <property type="match status" value="1"/>
</dbReference>
<feature type="binding site" evidence="14">
    <location>
        <position position="373"/>
    </location>
    <ligand>
        <name>S-adenosyl-L-methionine</name>
        <dbReference type="ChEBI" id="CHEBI:59789"/>
    </ligand>
</feature>
<dbReference type="InterPro" id="IPR006027">
    <property type="entry name" value="NusB_RsmB_TIM44"/>
</dbReference>
<dbReference type="GO" id="GO:0008649">
    <property type="term" value="F:rRNA methyltransferase activity"/>
    <property type="evidence" value="ECO:0007669"/>
    <property type="project" value="InterPro"/>
</dbReference>
<feature type="binding site" evidence="14">
    <location>
        <position position="356"/>
    </location>
    <ligand>
        <name>S-adenosyl-L-methionine</name>
        <dbReference type="ChEBI" id="CHEBI:59789"/>
    </ligand>
</feature>
<reference evidence="16 17" key="2">
    <citation type="submission" date="2018-06" db="EMBL/GenBank/DDBJ databases">
        <title>Metagenomic assembly of (sub)arctic Cyanobacteria and their associated microbiome from non-axenic cultures.</title>
        <authorList>
            <person name="Baurain D."/>
        </authorList>
    </citation>
    <scope>NUCLEOTIDE SEQUENCE [LARGE SCALE GENOMIC DNA]</scope>
    <source>
        <strain evidence="16">ULC041bin1</strain>
    </source>
</reference>
<keyword evidence="10 14" id="KW-0694">RNA-binding</keyword>
<reference evidence="17" key="1">
    <citation type="submission" date="2018-04" db="EMBL/GenBank/DDBJ databases">
        <authorList>
            <person name="Cornet L."/>
        </authorList>
    </citation>
    <scope>NUCLEOTIDE SEQUENCE [LARGE SCALE GENOMIC DNA]</scope>
</reference>
<keyword evidence="9 14" id="KW-0949">S-adenosyl-L-methionine</keyword>
<evidence type="ECO:0000256" key="7">
    <source>
        <dbReference type="ARBA" id="ARBA00022603"/>
    </source>
</evidence>
<comment type="catalytic activity">
    <reaction evidence="13">
        <text>cytidine(967) in 16S rRNA + S-adenosyl-L-methionine = 5-methylcytidine(967) in 16S rRNA + S-adenosyl-L-homocysteine + H(+)</text>
        <dbReference type="Rhea" id="RHEA:42748"/>
        <dbReference type="Rhea" id="RHEA-COMP:10219"/>
        <dbReference type="Rhea" id="RHEA-COMP:10220"/>
        <dbReference type="ChEBI" id="CHEBI:15378"/>
        <dbReference type="ChEBI" id="CHEBI:57856"/>
        <dbReference type="ChEBI" id="CHEBI:59789"/>
        <dbReference type="ChEBI" id="CHEBI:74483"/>
        <dbReference type="ChEBI" id="CHEBI:82748"/>
        <dbReference type="EC" id="2.1.1.176"/>
    </reaction>
</comment>
<evidence type="ECO:0000256" key="14">
    <source>
        <dbReference type="PROSITE-ProRule" id="PRU01023"/>
    </source>
</evidence>
<comment type="similarity">
    <text evidence="3 14">Belongs to the class I-like SAM-binding methyltransferase superfamily. RsmB/NOP family.</text>
</comment>
<accession>A0A2W4Y543</accession>
<dbReference type="NCBIfam" id="NF011494">
    <property type="entry name" value="PRK14902.1"/>
    <property type="match status" value="1"/>
</dbReference>
<keyword evidence="5" id="KW-0963">Cytoplasm</keyword>